<evidence type="ECO:0000313" key="1">
    <source>
        <dbReference type="EMBL" id="TJZ77215.1"/>
    </source>
</evidence>
<protein>
    <recommendedName>
        <fullName evidence="3">DNA methylase adenine-specific domain-containing protein</fullName>
    </recommendedName>
</protein>
<organism evidence="1 2">
    <name type="scientific">Rhodococcus oryzae</name>
    <dbReference type="NCBI Taxonomy" id="2571143"/>
    <lineage>
        <taxon>Bacteria</taxon>
        <taxon>Bacillati</taxon>
        <taxon>Actinomycetota</taxon>
        <taxon>Actinomycetes</taxon>
        <taxon>Mycobacteriales</taxon>
        <taxon>Nocardiaceae</taxon>
        <taxon>Rhodococcus</taxon>
    </lineage>
</organism>
<comment type="caution">
    <text evidence="1">The sequence shown here is derived from an EMBL/GenBank/DDBJ whole genome shotgun (WGS) entry which is preliminary data.</text>
</comment>
<reference evidence="1 2" key="1">
    <citation type="submission" date="2019-04" db="EMBL/GenBank/DDBJ databases">
        <title>Rhodococcus oryzae sp. nov., a novel actinomycete isolated from rhizosphere soil of rice (Oryza sativa L.).</title>
        <authorList>
            <person name="Li C."/>
        </authorList>
    </citation>
    <scope>NUCLEOTIDE SEQUENCE [LARGE SCALE GENOMIC DNA]</scope>
    <source>
        <strain evidence="1 2">NEAU-CX67</strain>
    </source>
</reference>
<dbReference type="Proteomes" id="UP000305109">
    <property type="component" value="Unassembled WGS sequence"/>
</dbReference>
<gene>
    <name evidence="1" type="ORF">FCG67_14105</name>
</gene>
<accession>A0ABY2RJ06</accession>
<sequence length="692" mass="73846">MDRTSSLLLTKPDIAALAKVQRPVVSMWAKRYRDGDRPFPKPVSTDGRQEKFSGTEVVDWIRSRNLGNSDTLAEDLALHAALDHGSALSRDVVFNGISALLCMKAMLGESLADLDAPDLLDEADELDPDDEFLYGEIESLGGELGVFASFADQMADAAYTPAQAFETIMAQRFRLQRADLVDSALAAPALELCARVCAALTADDRAVFVDPSVAGSDLLVALRSVLPEYGEPMAMTGEAPTAASRLARRRLAVHHWRRRRAPEGGFGGGFVLDEPAMFLTQYPSPCGVGMTDAQILADIDNIALQMGPEHRAVIIGPASALVDELGDRQADAIRSGLVRSDRLRAVFRLPEGLLPARPGLSMALWVLGAADPAVKPADRWTVLADLSAVELDDGAVVGVIADVTASMGTWKSVLTSAFRHGVVDKTAKLLATGGALTPPQTKRVRRPRFDGAAAAGRIVELVDATNLRAGGLLDGNLNLRVEYGEAGGLRMPTAGQLAESRDLKVLPGNRIDESDLETGEGVRVIGAEEVLGGRRVGERVIDRLTLTTRYPSGRYTEPGDLVFCTSPGFGVVVDVEGSSVVVSPARIMRIADPASSGMVPELIARHLLAKGVGARPSGAIRSGHAWKGWEIPRIPPDRVPAVTEALHDLRERRRAATELLDNLDQLTTTLIDGVAHGALTVAGDTETHPERG</sequence>
<proteinExistence type="predicted"/>
<keyword evidence="2" id="KW-1185">Reference proteome</keyword>
<name>A0ABY2RJ06_9NOCA</name>
<evidence type="ECO:0000313" key="2">
    <source>
        <dbReference type="Proteomes" id="UP000305109"/>
    </source>
</evidence>
<dbReference type="EMBL" id="SUMD01000006">
    <property type="protein sequence ID" value="TJZ77215.1"/>
    <property type="molecule type" value="Genomic_DNA"/>
</dbReference>
<evidence type="ECO:0008006" key="3">
    <source>
        <dbReference type="Google" id="ProtNLM"/>
    </source>
</evidence>